<sequence length="730" mass="81379">MSFASTISLSVIKSLVCAYDVITLPAYLLVQQPWKARRLSDRPRAKKLKPNDPNSPWVSNELEPTEPHFIQDCKTLPEILFRAVQEYQGQNCMGFRECFGVEDELQPDGKRFKKLILGDFKHYTYEQVQERIDAIREGLIAAGIKPGSLVVIFSETRMEWHLVAQALFQIGAIIVTLYATLGDEGVVHGINECETTHVITSADLVPKLHRLQHKISLVKCIIHFDGPKPSDSNLGTKLESIKLTSFKEIEAIGEKAIKSSSLTRKKSSHTMTKKRLPNVNPDDTAIIMYTSGSTGIPKGVMITHKNLIQSVKSFFSIASALKGQRHTYMSYLPLAHVLALVAEFFFLAHGTFIGYSSPHTISDESTGIKRGQRGDAVILKPSVIASVPLVLDRIRKGIVQKIESKGPFLAGLFNFIVDYKKFWTRKGFTTPLINFLICRKVNQMLGGCVKLIACGGAPLSPETHEFIQAILNVNVVQGYGLTETTASATLMDVHDLDSCVAGAPLKDVFIRLVDWEEGNYRVTDQPLPRGEVVIGGDCITAGYFRKPEQTAECYRNEDGRRWFYTGDIGEMQANGNLKIIDRKKDLVKLHHGEYVSLTKVETELKGCEFVDNICVYGDSFKSHLVALVAPNPKALKKLAESLGKRSVNMKELCDDKIINKKVTEAIIEYAKSAGLQKTEIPTKYKLCHEEWLPDVGLVTAAMKIRRKNIQIFYQKDINNLYGVGNDASGL</sequence>
<evidence type="ECO:0000256" key="3">
    <source>
        <dbReference type="ARBA" id="ARBA00022741"/>
    </source>
</evidence>
<dbReference type="SUPFAM" id="SSF56801">
    <property type="entry name" value="Acetyl-CoA synthetase-like"/>
    <property type="match status" value="1"/>
</dbReference>
<dbReference type="PANTHER" id="PTHR43272">
    <property type="entry name" value="LONG-CHAIN-FATTY-ACID--COA LIGASE"/>
    <property type="match status" value="1"/>
</dbReference>
<accession>A0A6G1SB85</accession>
<evidence type="ECO:0000256" key="5">
    <source>
        <dbReference type="ARBA" id="ARBA00022840"/>
    </source>
</evidence>
<keyword evidence="4" id="KW-0443">Lipid metabolism</keyword>
<dbReference type="GO" id="GO:0090433">
    <property type="term" value="F:palmitoyl-CoA ligase activity"/>
    <property type="evidence" value="ECO:0007669"/>
    <property type="project" value="TreeGrafter"/>
</dbReference>
<evidence type="ECO:0000256" key="4">
    <source>
        <dbReference type="ARBA" id="ARBA00022832"/>
    </source>
</evidence>
<proteinExistence type="inferred from homology"/>
<dbReference type="Pfam" id="PF00501">
    <property type="entry name" value="AMP-binding"/>
    <property type="match status" value="1"/>
</dbReference>
<organism evidence="10">
    <name type="scientific">Aceria tosichella</name>
    <name type="common">wheat curl mite</name>
    <dbReference type="NCBI Taxonomy" id="561515"/>
    <lineage>
        <taxon>Eukaryota</taxon>
        <taxon>Metazoa</taxon>
        <taxon>Ecdysozoa</taxon>
        <taxon>Arthropoda</taxon>
        <taxon>Chelicerata</taxon>
        <taxon>Arachnida</taxon>
        <taxon>Acari</taxon>
        <taxon>Acariformes</taxon>
        <taxon>Trombidiformes</taxon>
        <taxon>Prostigmata</taxon>
        <taxon>Eupodina</taxon>
        <taxon>Eriophyoidea</taxon>
        <taxon>Eriophyidae</taxon>
        <taxon>Eriophyinae</taxon>
        <taxon>Aceriini</taxon>
        <taxon>Aceria</taxon>
    </lineage>
</organism>
<dbReference type="GO" id="GO:0005811">
    <property type="term" value="C:lipid droplet"/>
    <property type="evidence" value="ECO:0007669"/>
    <property type="project" value="TreeGrafter"/>
</dbReference>
<evidence type="ECO:0000259" key="8">
    <source>
        <dbReference type="Pfam" id="PF00501"/>
    </source>
</evidence>
<evidence type="ECO:0000313" key="10">
    <source>
        <dbReference type="EMBL" id="MDE47212.1"/>
    </source>
</evidence>
<keyword evidence="4" id="KW-0276">Fatty acid metabolism</keyword>
<dbReference type="AlphaFoldDB" id="A0A6G1SB85"/>
<dbReference type="GO" id="GO:0030182">
    <property type="term" value="P:neuron differentiation"/>
    <property type="evidence" value="ECO:0007669"/>
    <property type="project" value="TreeGrafter"/>
</dbReference>
<dbReference type="Gene3D" id="3.40.50.12780">
    <property type="entry name" value="N-terminal domain of ligase-like"/>
    <property type="match status" value="1"/>
</dbReference>
<reference evidence="10" key="1">
    <citation type="submission" date="2018-10" db="EMBL/GenBank/DDBJ databases">
        <title>Transcriptome assembly of Aceria tosichella (Wheat curl mite) Type 2.</title>
        <authorList>
            <person name="Scully E.D."/>
            <person name="Geib S.M."/>
            <person name="Palmer N.A."/>
            <person name="Gupta A.K."/>
            <person name="Sarath G."/>
            <person name="Tatineni S."/>
        </authorList>
    </citation>
    <scope>NUCLEOTIDE SEQUENCE</scope>
    <source>
        <strain evidence="10">LincolnNE</strain>
    </source>
</reference>
<protein>
    <recommendedName>
        <fullName evidence="6">long-chain-fatty-acid--CoA ligase</fullName>
        <ecNumber evidence="6">6.2.1.3</ecNumber>
    </recommendedName>
</protein>
<keyword evidence="3" id="KW-0547">Nucleotide-binding</keyword>
<evidence type="ECO:0000256" key="2">
    <source>
        <dbReference type="ARBA" id="ARBA00022598"/>
    </source>
</evidence>
<dbReference type="EMBL" id="GGYP01000623">
    <property type="protein sequence ID" value="MDE45394.1"/>
    <property type="molecule type" value="Transcribed_RNA"/>
</dbReference>
<dbReference type="PROSITE" id="PS00455">
    <property type="entry name" value="AMP_BINDING"/>
    <property type="match status" value="1"/>
</dbReference>
<dbReference type="EMBL" id="GGYP01002441">
    <property type="protein sequence ID" value="MDE47212.1"/>
    <property type="molecule type" value="Transcribed_RNA"/>
</dbReference>
<name>A0A6G1SB85_9ACAR</name>
<feature type="domain" description="AMP-dependent synthetase/ligase" evidence="8">
    <location>
        <begin position="118"/>
        <end position="544"/>
    </location>
</feature>
<dbReference type="InterPro" id="IPR020845">
    <property type="entry name" value="AMP-binding_CS"/>
</dbReference>
<dbReference type="PANTHER" id="PTHR43272:SF83">
    <property type="entry name" value="ACYL-COA SYNTHETASE LONG-CHAIN, ISOFORM J"/>
    <property type="match status" value="1"/>
</dbReference>
<dbReference type="GO" id="GO:0005524">
    <property type="term" value="F:ATP binding"/>
    <property type="evidence" value="ECO:0007669"/>
    <property type="project" value="UniProtKB-KW"/>
</dbReference>
<dbReference type="InterPro" id="IPR042099">
    <property type="entry name" value="ANL_N_sf"/>
</dbReference>
<evidence type="ECO:0000256" key="1">
    <source>
        <dbReference type="ARBA" id="ARBA00006432"/>
    </source>
</evidence>
<keyword evidence="2 10" id="KW-0436">Ligase</keyword>
<dbReference type="GO" id="GO:0005886">
    <property type="term" value="C:plasma membrane"/>
    <property type="evidence" value="ECO:0007669"/>
    <property type="project" value="TreeGrafter"/>
</dbReference>
<keyword evidence="5" id="KW-0067">ATP-binding</keyword>
<gene>
    <name evidence="10" type="primary">ACSL4_1</name>
    <name evidence="9" type="synonym">ACSL4_0</name>
    <name evidence="9" type="ORF">g.6474</name>
    <name evidence="10" type="ORF">g.6475</name>
</gene>
<comment type="catalytic activity">
    <reaction evidence="7">
        <text>a long-chain fatty acid + ATP + CoA = a long-chain fatty acyl-CoA + AMP + diphosphate</text>
        <dbReference type="Rhea" id="RHEA:15421"/>
        <dbReference type="ChEBI" id="CHEBI:30616"/>
        <dbReference type="ChEBI" id="CHEBI:33019"/>
        <dbReference type="ChEBI" id="CHEBI:57287"/>
        <dbReference type="ChEBI" id="CHEBI:57560"/>
        <dbReference type="ChEBI" id="CHEBI:83139"/>
        <dbReference type="ChEBI" id="CHEBI:456215"/>
        <dbReference type="EC" id="6.2.1.3"/>
    </reaction>
</comment>
<dbReference type="GO" id="GO:0035336">
    <property type="term" value="P:long-chain fatty-acyl-CoA metabolic process"/>
    <property type="evidence" value="ECO:0007669"/>
    <property type="project" value="TreeGrafter"/>
</dbReference>
<evidence type="ECO:0000313" key="9">
    <source>
        <dbReference type="EMBL" id="MDE45394.1"/>
    </source>
</evidence>
<dbReference type="GO" id="GO:0005783">
    <property type="term" value="C:endoplasmic reticulum"/>
    <property type="evidence" value="ECO:0007669"/>
    <property type="project" value="TreeGrafter"/>
</dbReference>
<dbReference type="InterPro" id="IPR000873">
    <property type="entry name" value="AMP-dep_synth/lig_dom"/>
</dbReference>
<dbReference type="EC" id="6.2.1.3" evidence="6"/>
<comment type="similarity">
    <text evidence="1">Belongs to the ATP-dependent AMP-binding enzyme family.</text>
</comment>
<evidence type="ECO:0000256" key="7">
    <source>
        <dbReference type="ARBA" id="ARBA00036813"/>
    </source>
</evidence>
<evidence type="ECO:0000256" key="6">
    <source>
        <dbReference type="ARBA" id="ARBA00026121"/>
    </source>
</evidence>